<evidence type="ECO:0000313" key="7">
    <source>
        <dbReference type="EMBL" id="MBC2665411.1"/>
    </source>
</evidence>
<evidence type="ECO:0000256" key="2">
    <source>
        <dbReference type="ARBA" id="ARBA00005336"/>
    </source>
</evidence>
<reference evidence="7 8" key="1">
    <citation type="submission" date="2020-08" db="EMBL/GenBank/DDBJ databases">
        <title>The genome sequence of type strain Novosphingobium flavum NBRC 111647.</title>
        <authorList>
            <person name="Liu Y."/>
        </authorList>
    </citation>
    <scope>NUCLEOTIDE SEQUENCE [LARGE SCALE GENOMIC DNA]</scope>
    <source>
        <strain evidence="7 8">NBRC 111647</strain>
    </source>
</reference>
<dbReference type="InterPro" id="IPR036881">
    <property type="entry name" value="Glyco_hydro_3_C_sf"/>
</dbReference>
<dbReference type="GO" id="GO:0009254">
    <property type="term" value="P:peptidoglycan turnover"/>
    <property type="evidence" value="ECO:0007669"/>
    <property type="project" value="TreeGrafter"/>
</dbReference>
<dbReference type="InterPro" id="IPR017853">
    <property type="entry name" value="GH"/>
</dbReference>
<sequence>MSTRSLPTTDTGLDARSPLALDAEALAWVERTRDGLCVEDLVAQLFNFATETDSEDETSAILALKPGAIHRFPTRDLAAAVQTTRAILERSEVPPLISGDIEGGTISYAFATAVPNQMGFAACNDLATSVQLARIVAQESRALGYDWSFTPVVDVNAEFRSAIVGTRSYGSDPDTVLAQARAYVGTLQSEGMAACAKHWPGDGFDERDQHLVTTVNPLDMDAWRSIFGRIYQTLIDDGVMTIMSAHIALPAYVRSKLPDAGREAFRPATVSRLLNEDLLRGELGFKGLIVSDATGMGGLTSWTEREEVVPEVIENGCDMFLFSRNPARDVGLMMKGLREGRLSERRLYEAATRVLSLKAALGLHVRSIDERLPDLETVRTKLRTPQSLATARDALGKGVTLVKDTANLLPIDPQRHRRVVVIAEEGWSFFSGALERSLAPAISALGARGFEVRMYDRDNQPTREDTDLVLYLVGQEATPTASRIFLDLAKLHDGTRKAMTQSFREIPTALVSFGQPYYLFDAPTCTTAINAYNSLAECQEEVVRRLVGDVPFTGKSPVDAFCGREQLKW</sequence>
<protein>
    <recommendedName>
        <fullName evidence="3">beta-N-acetylhexosaminidase</fullName>
        <ecNumber evidence="3">3.2.1.52</ecNumber>
    </recommendedName>
</protein>
<evidence type="ECO:0000256" key="5">
    <source>
        <dbReference type="ARBA" id="ARBA00023295"/>
    </source>
</evidence>
<dbReference type="PROSITE" id="PS00775">
    <property type="entry name" value="GLYCOSYL_HYDROL_F3"/>
    <property type="match status" value="1"/>
</dbReference>
<keyword evidence="4 7" id="KW-0378">Hydrolase</keyword>
<evidence type="ECO:0000256" key="4">
    <source>
        <dbReference type="ARBA" id="ARBA00022801"/>
    </source>
</evidence>
<dbReference type="RefSeq" id="WP_185663673.1">
    <property type="nucleotide sequence ID" value="NZ_JACLAW010000005.1"/>
</dbReference>
<dbReference type="Pfam" id="PF00933">
    <property type="entry name" value="Glyco_hydro_3"/>
    <property type="match status" value="1"/>
</dbReference>
<dbReference type="GO" id="GO:0004563">
    <property type="term" value="F:beta-N-acetylhexosaminidase activity"/>
    <property type="evidence" value="ECO:0007669"/>
    <property type="project" value="UniProtKB-EC"/>
</dbReference>
<dbReference type="PANTHER" id="PTHR30480:SF13">
    <property type="entry name" value="BETA-HEXOSAMINIDASE"/>
    <property type="match status" value="1"/>
</dbReference>
<dbReference type="PANTHER" id="PTHR30480">
    <property type="entry name" value="BETA-HEXOSAMINIDASE-RELATED"/>
    <property type="match status" value="1"/>
</dbReference>
<comment type="similarity">
    <text evidence="2">Belongs to the glycosyl hydrolase 3 family.</text>
</comment>
<dbReference type="Gene3D" id="3.40.50.1700">
    <property type="entry name" value="Glycoside hydrolase family 3 C-terminal domain"/>
    <property type="match status" value="1"/>
</dbReference>
<comment type="catalytic activity">
    <reaction evidence="1">
        <text>Hydrolysis of terminal non-reducing N-acetyl-D-hexosamine residues in N-acetyl-beta-D-hexosaminides.</text>
        <dbReference type="EC" id="3.2.1.52"/>
    </reaction>
</comment>
<dbReference type="EC" id="3.2.1.52" evidence="3"/>
<keyword evidence="5" id="KW-0326">Glycosidase</keyword>
<feature type="domain" description="Glycoside hydrolase family 3 N-terminal" evidence="6">
    <location>
        <begin position="42"/>
        <end position="357"/>
    </location>
</feature>
<keyword evidence="8" id="KW-1185">Reference proteome</keyword>
<dbReference type="SUPFAM" id="SSF51445">
    <property type="entry name" value="(Trans)glycosidases"/>
    <property type="match status" value="1"/>
</dbReference>
<dbReference type="InterPro" id="IPR001764">
    <property type="entry name" value="Glyco_hydro_3_N"/>
</dbReference>
<dbReference type="InterPro" id="IPR050226">
    <property type="entry name" value="NagZ_Beta-hexosaminidase"/>
</dbReference>
<dbReference type="EMBL" id="JACLAW010000005">
    <property type="protein sequence ID" value="MBC2665411.1"/>
    <property type="molecule type" value="Genomic_DNA"/>
</dbReference>
<dbReference type="Gene3D" id="3.20.20.300">
    <property type="entry name" value="Glycoside hydrolase, family 3, N-terminal domain"/>
    <property type="match status" value="1"/>
</dbReference>
<evidence type="ECO:0000256" key="1">
    <source>
        <dbReference type="ARBA" id="ARBA00001231"/>
    </source>
</evidence>
<dbReference type="GO" id="GO:0005975">
    <property type="term" value="P:carbohydrate metabolic process"/>
    <property type="evidence" value="ECO:0007669"/>
    <property type="project" value="InterPro"/>
</dbReference>
<dbReference type="Proteomes" id="UP000566813">
    <property type="component" value="Unassembled WGS sequence"/>
</dbReference>
<evidence type="ECO:0000259" key="6">
    <source>
        <dbReference type="Pfam" id="PF00933"/>
    </source>
</evidence>
<evidence type="ECO:0000256" key="3">
    <source>
        <dbReference type="ARBA" id="ARBA00012663"/>
    </source>
</evidence>
<proteinExistence type="inferred from homology"/>
<accession>A0A7X1KLA9</accession>
<evidence type="ECO:0000313" key="8">
    <source>
        <dbReference type="Proteomes" id="UP000566813"/>
    </source>
</evidence>
<dbReference type="AlphaFoldDB" id="A0A7X1KLA9"/>
<organism evidence="7 8">
    <name type="scientific">Novosphingobium flavum</name>
    <dbReference type="NCBI Taxonomy" id="1778672"/>
    <lineage>
        <taxon>Bacteria</taxon>
        <taxon>Pseudomonadati</taxon>
        <taxon>Pseudomonadota</taxon>
        <taxon>Alphaproteobacteria</taxon>
        <taxon>Sphingomonadales</taxon>
        <taxon>Sphingomonadaceae</taxon>
        <taxon>Novosphingobium</taxon>
    </lineage>
</organism>
<dbReference type="InterPro" id="IPR036962">
    <property type="entry name" value="Glyco_hydro_3_N_sf"/>
</dbReference>
<dbReference type="InterPro" id="IPR019800">
    <property type="entry name" value="Glyco_hydro_3_AS"/>
</dbReference>
<gene>
    <name evidence="7" type="ORF">H7F51_07750</name>
</gene>
<comment type="caution">
    <text evidence="7">The sequence shown here is derived from an EMBL/GenBank/DDBJ whole genome shotgun (WGS) entry which is preliminary data.</text>
</comment>
<name>A0A7X1KLA9_9SPHN</name>